<evidence type="ECO:0000313" key="7">
    <source>
        <dbReference type="EnsemblPlants" id="Pp3c12_18540V3.1"/>
    </source>
</evidence>
<dbReference type="InterPro" id="IPR044861">
    <property type="entry name" value="IPNS-like_FE2OG_OXY"/>
</dbReference>
<dbReference type="PROSITE" id="PS51471">
    <property type="entry name" value="FE2OG_OXY"/>
    <property type="match status" value="1"/>
</dbReference>
<protein>
    <recommendedName>
        <fullName evidence="5">Fe2OG dioxygenase domain-containing protein</fullName>
    </recommendedName>
</protein>
<gene>
    <name evidence="7" type="primary">LOC112289337</name>
    <name evidence="6" type="ORF">PHYPA_016461</name>
</gene>
<proteinExistence type="inferred from homology"/>
<dbReference type="EnsemblPlants" id="Pp3c12_18540V3.2">
    <property type="protein sequence ID" value="Pp3c12_18540V3.2"/>
    <property type="gene ID" value="Pp3c12_18540"/>
</dbReference>
<dbReference type="Gene3D" id="2.60.120.330">
    <property type="entry name" value="B-lactam Antibiotic, Isopenicillin N Synthase, Chain"/>
    <property type="match status" value="1"/>
</dbReference>
<keyword evidence="2 4" id="KW-0479">Metal-binding</keyword>
<dbReference type="EnsemblPlants" id="Pp3c12_18540V3.1">
    <property type="protein sequence ID" value="Pp3c12_18540V3.1"/>
    <property type="gene ID" value="Pp3c12_18540"/>
</dbReference>
<keyword evidence="3 4" id="KW-0408">Iron</keyword>
<organism evidence="6">
    <name type="scientific">Physcomitrium patens</name>
    <name type="common">Spreading-leaved earth moss</name>
    <name type="synonym">Physcomitrella patens</name>
    <dbReference type="NCBI Taxonomy" id="3218"/>
    <lineage>
        <taxon>Eukaryota</taxon>
        <taxon>Viridiplantae</taxon>
        <taxon>Streptophyta</taxon>
        <taxon>Embryophyta</taxon>
        <taxon>Bryophyta</taxon>
        <taxon>Bryophytina</taxon>
        <taxon>Bryopsida</taxon>
        <taxon>Funariidae</taxon>
        <taxon>Funariales</taxon>
        <taxon>Funariaceae</taxon>
        <taxon>Physcomitrium</taxon>
    </lineage>
</organism>
<dbReference type="InterPro" id="IPR005123">
    <property type="entry name" value="Oxoglu/Fe-dep_dioxygenase_dom"/>
</dbReference>
<dbReference type="Gramene" id="Pp3c12_18540V3.1">
    <property type="protein sequence ID" value="Pp3c12_18540V3.1"/>
    <property type="gene ID" value="Pp3c12_18540"/>
</dbReference>
<dbReference type="Proteomes" id="UP000006727">
    <property type="component" value="Chromosome 12"/>
</dbReference>
<evidence type="ECO:0000313" key="6">
    <source>
        <dbReference type="EMBL" id="PNR44078.1"/>
    </source>
</evidence>
<dbReference type="InterPro" id="IPR050295">
    <property type="entry name" value="Plant_2OG-oxidoreductases"/>
</dbReference>
<dbReference type="GO" id="GO:0046872">
    <property type="term" value="F:metal ion binding"/>
    <property type="evidence" value="ECO:0007669"/>
    <property type="project" value="UniProtKB-KW"/>
</dbReference>
<reference evidence="7" key="3">
    <citation type="submission" date="2020-12" db="UniProtKB">
        <authorList>
            <consortium name="EnsemblPlants"/>
        </authorList>
    </citation>
    <scope>IDENTIFICATION</scope>
</reference>
<dbReference type="HOGENOM" id="CLU_010119_16_3_1"/>
<dbReference type="OrthoDB" id="288590at2759"/>
<dbReference type="OMA" id="REMMAFI"/>
<dbReference type="InterPro" id="IPR026992">
    <property type="entry name" value="DIOX_N"/>
</dbReference>
<dbReference type="EMBL" id="ABEU02000012">
    <property type="protein sequence ID" value="PNR44078.1"/>
    <property type="molecule type" value="Genomic_DNA"/>
</dbReference>
<dbReference type="GeneID" id="112289337"/>
<dbReference type="GO" id="GO:0016706">
    <property type="term" value="F:2-oxoglutarate-dependent dioxygenase activity"/>
    <property type="evidence" value="ECO:0000318"/>
    <property type="project" value="GO_Central"/>
</dbReference>
<evidence type="ECO:0000313" key="8">
    <source>
        <dbReference type="Proteomes" id="UP000006727"/>
    </source>
</evidence>
<reference evidence="6 8" key="2">
    <citation type="journal article" date="2018" name="Plant J.">
        <title>The Physcomitrella patens chromosome-scale assembly reveals moss genome structure and evolution.</title>
        <authorList>
            <person name="Lang D."/>
            <person name="Ullrich K.K."/>
            <person name="Murat F."/>
            <person name="Fuchs J."/>
            <person name="Jenkins J."/>
            <person name="Haas F.B."/>
            <person name="Piednoel M."/>
            <person name="Gundlach H."/>
            <person name="Van Bel M."/>
            <person name="Meyberg R."/>
            <person name="Vives C."/>
            <person name="Morata J."/>
            <person name="Symeonidi A."/>
            <person name="Hiss M."/>
            <person name="Muchero W."/>
            <person name="Kamisugi Y."/>
            <person name="Saleh O."/>
            <person name="Blanc G."/>
            <person name="Decker E.L."/>
            <person name="van Gessel N."/>
            <person name="Grimwood J."/>
            <person name="Hayes R.D."/>
            <person name="Graham S.W."/>
            <person name="Gunter L.E."/>
            <person name="McDaniel S.F."/>
            <person name="Hoernstein S.N.W."/>
            <person name="Larsson A."/>
            <person name="Li F.W."/>
            <person name="Perroud P.F."/>
            <person name="Phillips J."/>
            <person name="Ranjan P."/>
            <person name="Rokshar D.S."/>
            <person name="Rothfels C.J."/>
            <person name="Schneider L."/>
            <person name="Shu S."/>
            <person name="Stevenson D.W."/>
            <person name="Thummler F."/>
            <person name="Tillich M."/>
            <person name="Villarreal Aguilar J.C."/>
            <person name="Widiez T."/>
            <person name="Wong G.K."/>
            <person name="Wymore A."/>
            <person name="Zhang Y."/>
            <person name="Zimmer A.D."/>
            <person name="Quatrano R.S."/>
            <person name="Mayer K.F.X."/>
            <person name="Goodstein D."/>
            <person name="Casacuberta J.M."/>
            <person name="Vandepoele K."/>
            <person name="Reski R."/>
            <person name="Cuming A.C."/>
            <person name="Tuskan G.A."/>
            <person name="Maumus F."/>
            <person name="Salse J."/>
            <person name="Schmutz J."/>
            <person name="Rensing S.A."/>
        </authorList>
    </citation>
    <scope>NUCLEOTIDE SEQUENCE [LARGE SCALE GENOMIC DNA]</scope>
    <source>
        <strain evidence="7 8">cv. Gransden 2004</strain>
    </source>
</reference>
<feature type="domain" description="Fe2OG dioxygenase" evidence="5">
    <location>
        <begin position="200"/>
        <end position="299"/>
    </location>
</feature>
<dbReference type="eggNOG" id="KOG0143">
    <property type="taxonomic scope" value="Eukaryota"/>
</dbReference>
<dbReference type="AlphaFoldDB" id="A9S3X1"/>
<reference evidence="6 8" key="1">
    <citation type="journal article" date="2008" name="Science">
        <title>The Physcomitrella genome reveals evolutionary insights into the conquest of land by plants.</title>
        <authorList>
            <person name="Rensing S."/>
            <person name="Lang D."/>
            <person name="Zimmer A."/>
            <person name="Terry A."/>
            <person name="Salamov A."/>
            <person name="Shapiro H."/>
            <person name="Nishiyama T."/>
            <person name="Perroud P.-F."/>
            <person name="Lindquist E."/>
            <person name="Kamisugi Y."/>
            <person name="Tanahashi T."/>
            <person name="Sakakibara K."/>
            <person name="Fujita T."/>
            <person name="Oishi K."/>
            <person name="Shin-I T."/>
            <person name="Kuroki Y."/>
            <person name="Toyoda A."/>
            <person name="Suzuki Y."/>
            <person name="Hashimoto A."/>
            <person name="Yamaguchi K."/>
            <person name="Sugano A."/>
            <person name="Kohara Y."/>
            <person name="Fujiyama A."/>
            <person name="Anterola A."/>
            <person name="Aoki S."/>
            <person name="Ashton N."/>
            <person name="Barbazuk W.B."/>
            <person name="Barker E."/>
            <person name="Bennetzen J."/>
            <person name="Bezanilla M."/>
            <person name="Blankenship R."/>
            <person name="Cho S.H."/>
            <person name="Dutcher S."/>
            <person name="Estelle M."/>
            <person name="Fawcett J.A."/>
            <person name="Gundlach H."/>
            <person name="Hanada K."/>
            <person name="Heyl A."/>
            <person name="Hicks K.A."/>
            <person name="Hugh J."/>
            <person name="Lohr M."/>
            <person name="Mayer K."/>
            <person name="Melkozernov A."/>
            <person name="Murata T."/>
            <person name="Nelson D."/>
            <person name="Pils B."/>
            <person name="Prigge M."/>
            <person name="Reiss B."/>
            <person name="Renner T."/>
            <person name="Rombauts S."/>
            <person name="Rushton P."/>
            <person name="Sanderfoot A."/>
            <person name="Schween G."/>
            <person name="Shiu S.-H."/>
            <person name="Stueber K."/>
            <person name="Theodoulou F.L."/>
            <person name="Tu H."/>
            <person name="Van de Peer Y."/>
            <person name="Verrier P.J."/>
            <person name="Waters E."/>
            <person name="Wood A."/>
            <person name="Yang L."/>
            <person name="Cove D."/>
            <person name="Cuming A."/>
            <person name="Hasebe M."/>
            <person name="Lucas S."/>
            <person name="Mishler D.B."/>
            <person name="Reski R."/>
            <person name="Grigoriev I."/>
            <person name="Quatrano R.S."/>
            <person name="Boore J.L."/>
        </authorList>
    </citation>
    <scope>NUCLEOTIDE SEQUENCE [LARGE SCALE GENOMIC DNA]</scope>
    <source>
        <strain evidence="7 8">cv. Gransden 2004</strain>
    </source>
</reference>
<dbReference type="PANTHER" id="PTHR47991">
    <property type="entry name" value="OXOGLUTARATE/IRON-DEPENDENT DIOXYGENASE"/>
    <property type="match status" value="1"/>
</dbReference>
<dbReference type="Pfam" id="PF14226">
    <property type="entry name" value="DIOX_N"/>
    <property type="match status" value="1"/>
</dbReference>
<evidence type="ECO:0000256" key="1">
    <source>
        <dbReference type="ARBA" id="ARBA00008056"/>
    </source>
</evidence>
<dbReference type="FunFam" id="2.60.120.330:FF:000079">
    <property type="entry name" value="Protein SRG1"/>
    <property type="match status" value="1"/>
</dbReference>
<evidence type="ECO:0000256" key="2">
    <source>
        <dbReference type="ARBA" id="ARBA00022723"/>
    </source>
</evidence>
<accession>A9S3X1</accession>
<keyword evidence="4" id="KW-0560">Oxidoreductase</keyword>
<sequence length="353" mass="40400">MSNARVTLQELVENGHLNTVPDDFLVSEEDRVKLEDGSCSLELPVIDMAGIEGERRGLVVQQIRSACKEWGFFQVKDHGVPLSLMKKMQQELRQFFDLSYEEKSKIRAKTVGDSLPDEGYSDRMSHKEGRSSNWSDKLRLYTLPVSGRRYELWPTHPPSFRETVEAYAEETDKLMRRILELISDSLELETSHLNDYFSGKYQQVYQVNYYPSCPQPDVTMGLRKHSDNNVLTLVLQDGNPGLQVRKDGQWITVKPVEGWFVVNVADQIELLSNGRYRSVEHRVFVSSKPRISLATFHAPTNDTVVGPIPELLGPKERPRYKACLFSEFKESFYYAGWAKALTGKGHLDHLLVV</sequence>
<dbReference type="PaxDb" id="3218-PP1S46_151V6.1"/>
<evidence type="ECO:0000259" key="5">
    <source>
        <dbReference type="PROSITE" id="PS51471"/>
    </source>
</evidence>
<name>A9S3X1_PHYPA</name>
<dbReference type="RefSeq" id="XP_024390254.1">
    <property type="nucleotide sequence ID" value="XM_024534486.2"/>
</dbReference>
<evidence type="ECO:0000256" key="3">
    <source>
        <dbReference type="ARBA" id="ARBA00023004"/>
    </source>
</evidence>
<comment type="similarity">
    <text evidence="1 4">Belongs to the iron/ascorbate-dependent oxidoreductase family.</text>
</comment>
<keyword evidence="8" id="KW-1185">Reference proteome</keyword>
<dbReference type="Pfam" id="PF03171">
    <property type="entry name" value="2OG-FeII_Oxy"/>
    <property type="match status" value="1"/>
</dbReference>
<dbReference type="SUPFAM" id="SSF51197">
    <property type="entry name" value="Clavaminate synthase-like"/>
    <property type="match status" value="1"/>
</dbReference>
<evidence type="ECO:0000256" key="4">
    <source>
        <dbReference type="RuleBase" id="RU003682"/>
    </source>
</evidence>
<dbReference type="Gramene" id="Pp3c12_18540V3.2">
    <property type="protein sequence ID" value="Pp3c12_18540V3.2"/>
    <property type="gene ID" value="Pp3c12_18540"/>
</dbReference>
<dbReference type="InterPro" id="IPR027443">
    <property type="entry name" value="IPNS-like_sf"/>
</dbReference>